<dbReference type="Gramene" id="Solyc03g013080.1.1">
    <property type="protein sequence ID" value="Solyc03g013080.1.1.1"/>
    <property type="gene ID" value="Solyc03g013080.1"/>
</dbReference>
<evidence type="ECO:0000313" key="1">
    <source>
        <dbReference type="EnsemblPlants" id="Solyc03g013080.1.1.1"/>
    </source>
</evidence>
<dbReference type="PaxDb" id="4081-Solyc03g013080.1.1"/>
<protein>
    <submittedName>
        <fullName evidence="1">Uncharacterized protein</fullName>
    </submittedName>
</protein>
<reference evidence="1" key="2">
    <citation type="submission" date="2019-01" db="UniProtKB">
        <authorList>
            <consortium name="EnsemblPlants"/>
        </authorList>
    </citation>
    <scope>IDENTIFICATION</scope>
    <source>
        <strain evidence="1">cv. Heinz 1706</strain>
    </source>
</reference>
<dbReference type="PANTHER" id="PTHR33321">
    <property type="match status" value="1"/>
</dbReference>
<proteinExistence type="predicted"/>
<sequence length="53" mass="6241">MSQFLSYCNSLRNGLVPQLNKKMRNGYSNQFFVDLLGKTINQLWSDYKAKYCN</sequence>
<dbReference type="AlphaFoldDB" id="A0A3Q7FGI1"/>
<dbReference type="InParanoid" id="A0A3Q7FGI1"/>
<dbReference type="Proteomes" id="UP000004994">
    <property type="component" value="Chromosome 3"/>
</dbReference>
<accession>A0A3Q7FGI1</accession>
<dbReference type="InterPro" id="IPR007541">
    <property type="entry name" value="Uncharacterised_BSP"/>
</dbReference>
<dbReference type="OMA" id="TINQLWS"/>
<dbReference type="EnsemblPlants" id="Solyc03g013080.1.1">
    <property type="protein sequence ID" value="Solyc03g013080.1.1.1"/>
    <property type="gene ID" value="Solyc03g013080.1"/>
</dbReference>
<name>A0A3Q7FGI1_SOLLC</name>
<dbReference type="Pfam" id="PF04450">
    <property type="entry name" value="BSP"/>
    <property type="match status" value="1"/>
</dbReference>
<dbReference type="STRING" id="4081.A0A3Q7FGI1"/>
<organism evidence="1">
    <name type="scientific">Solanum lycopersicum</name>
    <name type="common">Tomato</name>
    <name type="synonym">Lycopersicon esculentum</name>
    <dbReference type="NCBI Taxonomy" id="4081"/>
    <lineage>
        <taxon>Eukaryota</taxon>
        <taxon>Viridiplantae</taxon>
        <taxon>Streptophyta</taxon>
        <taxon>Embryophyta</taxon>
        <taxon>Tracheophyta</taxon>
        <taxon>Spermatophyta</taxon>
        <taxon>Magnoliopsida</taxon>
        <taxon>eudicotyledons</taxon>
        <taxon>Gunneridae</taxon>
        <taxon>Pentapetalae</taxon>
        <taxon>asterids</taxon>
        <taxon>lamiids</taxon>
        <taxon>Solanales</taxon>
        <taxon>Solanaceae</taxon>
        <taxon>Solanoideae</taxon>
        <taxon>Solaneae</taxon>
        <taxon>Solanum</taxon>
        <taxon>Solanum subgen. Lycopersicon</taxon>
    </lineage>
</organism>
<keyword evidence="2" id="KW-1185">Reference proteome</keyword>
<evidence type="ECO:0000313" key="2">
    <source>
        <dbReference type="Proteomes" id="UP000004994"/>
    </source>
</evidence>
<reference evidence="1" key="1">
    <citation type="journal article" date="2012" name="Nature">
        <title>The tomato genome sequence provides insights into fleshy fruit evolution.</title>
        <authorList>
            <consortium name="Tomato Genome Consortium"/>
        </authorList>
    </citation>
    <scope>NUCLEOTIDE SEQUENCE [LARGE SCALE GENOMIC DNA]</scope>
    <source>
        <strain evidence="1">cv. Heinz 1706</strain>
    </source>
</reference>
<dbReference type="PANTHER" id="PTHR33321:SF12">
    <property type="entry name" value="PLANT BASIC SECRETORY PROTEIN (BSP) FAMILY PROTEIN"/>
    <property type="match status" value="1"/>
</dbReference>